<dbReference type="Proteomes" id="UP000292564">
    <property type="component" value="Unassembled WGS sequence"/>
</dbReference>
<comment type="caution">
    <text evidence="2">The sequence shown here is derived from an EMBL/GenBank/DDBJ whole genome shotgun (WGS) entry which is preliminary data.</text>
</comment>
<name>A0A4Q7ZIW0_9ACTN</name>
<evidence type="ECO:0000256" key="1">
    <source>
        <dbReference type="SAM" id="MobiDB-lite"/>
    </source>
</evidence>
<evidence type="ECO:0000313" key="2">
    <source>
        <dbReference type="EMBL" id="RZU50165.1"/>
    </source>
</evidence>
<sequence length="116" mass="12652">MTAPGNNAILIVLALAFVIASGYASGRIHQWYKNGLERDQAYREGYDHASHSLFDMAMQNRATRERSAEAVSKASGKAVVKLMETGRTRTVGSGRRRIPSAGPNRPVDQRGRHSAA</sequence>
<accession>A0A4Q7ZIW0</accession>
<dbReference type="EMBL" id="SHKY01000001">
    <property type="protein sequence ID" value="RZU50165.1"/>
    <property type="molecule type" value="Genomic_DNA"/>
</dbReference>
<protein>
    <submittedName>
        <fullName evidence="2">Uncharacterized protein</fullName>
    </submittedName>
</protein>
<feature type="region of interest" description="Disordered" evidence="1">
    <location>
        <begin position="84"/>
        <end position="116"/>
    </location>
</feature>
<dbReference type="RefSeq" id="WP_130509134.1">
    <property type="nucleotide sequence ID" value="NZ_SHKY01000001.1"/>
</dbReference>
<gene>
    <name evidence="2" type="ORF">EV385_1930</name>
</gene>
<keyword evidence="3" id="KW-1185">Reference proteome</keyword>
<feature type="compositionally biased region" description="Basic and acidic residues" evidence="1">
    <location>
        <begin position="107"/>
        <end position="116"/>
    </location>
</feature>
<proteinExistence type="predicted"/>
<dbReference type="OrthoDB" id="3296131at2"/>
<dbReference type="AlphaFoldDB" id="A0A4Q7ZIW0"/>
<organism evidence="2 3">
    <name type="scientific">Krasilnikovia cinnamomea</name>
    <dbReference type="NCBI Taxonomy" id="349313"/>
    <lineage>
        <taxon>Bacteria</taxon>
        <taxon>Bacillati</taxon>
        <taxon>Actinomycetota</taxon>
        <taxon>Actinomycetes</taxon>
        <taxon>Micromonosporales</taxon>
        <taxon>Micromonosporaceae</taxon>
        <taxon>Krasilnikovia</taxon>
    </lineage>
</organism>
<reference evidence="2 3" key="1">
    <citation type="submission" date="2019-02" db="EMBL/GenBank/DDBJ databases">
        <title>Sequencing the genomes of 1000 actinobacteria strains.</title>
        <authorList>
            <person name="Klenk H.-P."/>
        </authorList>
    </citation>
    <scope>NUCLEOTIDE SEQUENCE [LARGE SCALE GENOMIC DNA]</scope>
    <source>
        <strain evidence="2 3">DSM 45162</strain>
    </source>
</reference>
<evidence type="ECO:0000313" key="3">
    <source>
        <dbReference type="Proteomes" id="UP000292564"/>
    </source>
</evidence>